<dbReference type="OrthoDB" id="9450804at2759"/>
<dbReference type="InterPro" id="IPR009786">
    <property type="entry name" value="Spot_14"/>
</dbReference>
<reference evidence="6" key="3">
    <citation type="submission" date="2025-09" db="UniProtKB">
        <authorList>
            <consortium name="Ensembl"/>
        </authorList>
    </citation>
    <scope>IDENTIFICATION</scope>
</reference>
<dbReference type="GO" id="GO:0005634">
    <property type="term" value="C:nucleus"/>
    <property type="evidence" value="ECO:0007669"/>
    <property type="project" value="UniProtKB-SubCell"/>
</dbReference>
<dbReference type="RefSeq" id="XP_018619820.1">
    <property type="nucleotide sequence ID" value="XM_018764304.2"/>
</dbReference>
<organism evidence="6 7">
    <name type="scientific">Scleropages formosus</name>
    <name type="common">Asian bonytongue</name>
    <name type="synonym">Osteoglossum formosum</name>
    <dbReference type="NCBI Taxonomy" id="113540"/>
    <lineage>
        <taxon>Eukaryota</taxon>
        <taxon>Metazoa</taxon>
        <taxon>Chordata</taxon>
        <taxon>Craniata</taxon>
        <taxon>Vertebrata</taxon>
        <taxon>Euteleostomi</taxon>
        <taxon>Actinopterygii</taxon>
        <taxon>Neopterygii</taxon>
        <taxon>Teleostei</taxon>
        <taxon>Osteoglossocephala</taxon>
        <taxon>Osteoglossomorpha</taxon>
        <taxon>Osteoglossiformes</taxon>
        <taxon>Osteoglossidae</taxon>
        <taxon>Scleropages</taxon>
    </lineage>
</organism>
<evidence type="ECO:0000256" key="1">
    <source>
        <dbReference type="ARBA" id="ARBA00004123"/>
    </source>
</evidence>
<dbReference type="PANTHER" id="PTHR14315">
    <property type="entry name" value="SPOT14 FAMILY MEMBER"/>
    <property type="match status" value="1"/>
</dbReference>
<evidence type="ECO:0000256" key="3">
    <source>
        <dbReference type="ARBA" id="ARBA00009488"/>
    </source>
</evidence>
<dbReference type="GO" id="GO:0046890">
    <property type="term" value="P:regulation of lipid biosynthetic process"/>
    <property type="evidence" value="ECO:0007669"/>
    <property type="project" value="TreeGrafter"/>
</dbReference>
<dbReference type="Pfam" id="PF07084">
    <property type="entry name" value="Spot_14"/>
    <property type="match status" value="1"/>
</dbReference>
<keyword evidence="7" id="KW-1185">Reference proteome</keyword>
<dbReference type="GO" id="GO:0005829">
    <property type="term" value="C:cytosol"/>
    <property type="evidence" value="ECO:0007669"/>
    <property type="project" value="TreeGrafter"/>
</dbReference>
<name>A0A8C9SGB3_SCLFO</name>
<evidence type="ECO:0000256" key="2">
    <source>
        <dbReference type="ARBA" id="ARBA00004496"/>
    </source>
</evidence>
<evidence type="ECO:0000313" key="7">
    <source>
        <dbReference type="Proteomes" id="UP000694397"/>
    </source>
</evidence>
<dbReference type="Gene3D" id="6.10.140.1610">
    <property type="match status" value="1"/>
</dbReference>
<keyword evidence="5" id="KW-0539">Nucleus</keyword>
<accession>A0A8C9SGB3</accession>
<dbReference type="GeneID" id="108941548"/>
<protein>
    <submittedName>
        <fullName evidence="6">Thyroid hormone responsive</fullName>
    </submittedName>
</protein>
<dbReference type="AlphaFoldDB" id="A0A8C9SGB3"/>
<dbReference type="PANTHER" id="PTHR14315:SF20">
    <property type="entry name" value="SIMILAR TO VERTEBRATE MID1 INTERACTING-LIKE PROTEIN"/>
    <property type="match status" value="1"/>
</dbReference>
<comment type="similarity">
    <text evidence="3">Belongs to the SPOT14 family.</text>
</comment>
<evidence type="ECO:0000256" key="5">
    <source>
        <dbReference type="ARBA" id="ARBA00023242"/>
    </source>
</evidence>
<sequence length="135" mass="15143">MQPAETKLPRSSLLRALRHYSSAVRDMEQTVMLPSLLREVLYEEAEEVTGRADLYELYLTLKAIRVTAESGLIPVEDCMAKAYHTLGGNLEPLTETDPETLFHFHLEGLLSVISNLTKMSQAITTKYMDIIGITS</sequence>
<evidence type="ECO:0000256" key="4">
    <source>
        <dbReference type="ARBA" id="ARBA00022490"/>
    </source>
</evidence>
<dbReference type="Proteomes" id="UP000694397">
    <property type="component" value="Chromosome 10"/>
</dbReference>
<keyword evidence="4" id="KW-0963">Cytoplasm</keyword>
<evidence type="ECO:0000313" key="6">
    <source>
        <dbReference type="Ensembl" id="ENSSFOP00015036795.2"/>
    </source>
</evidence>
<reference evidence="6 7" key="1">
    <citation type="submission" date="2019-04" db="EMBL/GenBank/DDBJ databases">
        <authorList>
            <consortium name="Wellcome Sanger Institute Data Sharing"/>
        </authorList>
    </citation>
    <scope>NUCLEOTIDE SEQUENCE [LARGE SCALE GENOMIC DNA]</scope>
</reference>
<dbReference type="InterPro" id="IPR053719">
    <property type="entry name" value="Lipogen_MT_Stabilize_sf"/>
</dbReference>
<dbReference type="GeneTree" id="ENSGT00500000044890"/>
<gene>
    <name evidence="6" type="primary">thrsp</name>
</gene>
<comment type="subcellular location">
    <subcellularLocation>
        <location evidence="2">Cytoplasm</location>
    </subcellularLocation>
    <subcellularLocation>
        <location evidence="1">Nucleus</location>
    </subcellularLocation>
</comment>
<dbReference type="Ensembl" id="ENSSFOT00015037196.2">
    <property type="protein sequence ID" value="ENSSFOP00015036795.2"/>
    <property type="gene ID" value="ENSSFOG00015023402.2"/>
</dbReference>
<dbReference type="CTD" id="7069"/>
<reference evidence="6" key="2">
    <citation type="submission" date="2025-08" db="UniProtKB">
        <authorList>
            <consortium name="Ensembl"/>
        </authorList>
    </citation>
    <scope>IDENTIFICATION</scope>
</reference>
<dbReference type="KEGG" id="sfm:108941548"/>
<proteinExistence type="inferred from homology"/>